<feature type="region of interest" description="Disordered" evidence="9">
    <location>
        <begin position="1"/>
        <end position="44"/>
    </location>
</feature>
<dbReference type="EMBL" id="PQNK01000006">
    <property type="protein sequence ID" value="RRO86842.1"/>
    <property type="molecule type" value="Genomic_DNA"/>
</dbReference>
<dbReference type="InterPro" id="IPR003738">
    <property type="entry name" value="SRAP"/>
</dbReference>
<feature type="compositionally biased region" description="Low complexity" evidence="9">
    <location>
        <begin position="187"/>
        <end position="203"/>
    </location>
</feature>
<dbReference type="GO" id="GO:0016829">
    <property type="term" value="F:lyase activity"/>
    <property type="evidence" value="ECO:0007669"/>
    <property type="project" value="UniProtKB-KW"/>
</dbReference>
<feature type="compositionally biased region" description="Low complexity" evidence="9">
    <location>
        <begin position="69"/>
        <end position="84"/>
    </location>
</feature>
<keyword evidence="3" id="KW-0227">DNA damage</keyword>
<dbReference type="GO" id="GO:0106300">
    <property type="term" value="P:protein-DNA covalent cross-linking repair"/>
    <property type="evidence" value="ECO:0007669"/>
    <property type="project" value="InterPro"/>
</dbReference>
<evidence type="ECO:0000313" key="11">
    <source>
        <dbReference type="Proteomes" id="UP000276526"/>
    </source>
</evidence>
<keyword evidence="2 8" id="KW-0645">Protease</keyword>
<feature type="region of interest" description="Disordered" evidence="9">
    <location>
        <begin position="266"/>
        <end position="305"/>
    </location>
</feature>
<evidence type="ECO:0000256" key="1">
    <source>
        <dbReference type="ARBA" id="ARBA00008136"/>
    </source>
</evidence>
<evidence type="ECO:0000256" key="9">
    <source>
        <dbReference type="SAM" id="MobiDB-lite"/>
    </source>
</evidence>
<comment type="caution">
    <text evidence="10">The sequence shown here is derived from an EMBL/GenBank/DDBJ whole genome shotgun (WGS) entry which is preliminary data.</text>
</comment>
<sequence length="305" mass="31193">MGRHVWPLRPVQHPRGDHRSGGGDARRAPVPGGDRRRGWRPSYNIAPTHTVPVVRAVGEGVAAGGAVGEGDPTDPAAAPGAGTSPVAAVGPARWGYPAPWASGGKVLFNARGETVFDKRSFAGSEPCLVVMNGWYEWFRPGGGSGGASQPYLTTEPGEGDREGDGEGNDAAPLLVVAGLCRTVAREGAGTPGAAGTDAAPAGRDGSGDGSGSGAAPATELRMTVVTTASAEPVGWLHDRMPRLLTPAEARDWLAGTPGDERLRDLAAMPPHRPGLRSRPVSTAVGNVGNNDPGLLRPVTDGDTPR</sequence>
<gene>
    <name evidence="10" type="ORF">CXF48_04695</name>
</gene>
<evidence type="ECO:0000256" key="2">
    <source>
        <dbReference type="ARBA" id="ARBA00022670"/>
    </source>
</evidence>
<dbReference type="Proteomes" id="UP000276526">
    <property type="component" value="Unassembled WGS sequence"/>
</dbReference>
<name>A0A3R8PHZ8_9CORY</name>
<keyword evidence="6" id="KW-0238">DNA-binding</keyword>
<dbReference type="GO" id="GO:0008233">
    <property type="term" value="F:peptidase activity"/>
    <property type="evidence" value="ECO:0007669"/>
    <property type="project" value="UniProtKB-KW"/>
</dbReference>
<dbReference type="PANTHER" id="PTHR13604">
    <property type="entry name" value="DC12-RELATED"/>
    <property type="match status" value="1"/>
</dbReference>
<dbReference type="AlphaFoldDB" id="A0A3R8PHZ8"/>
<evidence type="ECO:0000256" key="7">
    <source>
        <dbReference type="ARBA" id="ARBA00023239"/>
    </source>
</evidence>
<feature type="region of interest" description="Disordered" evidence="9">
    <location>
        <begin position="187"/>
        <end position="217"/>
    </location>
</feature>
<evidence type="ECO:0000256" key="6">
    <source>
        <dbReference type="ARBA" id="ARBA00023125"/>
    </source>
</evidence>
<organism evidence="10 11">
    <name type="scientific">Corynebacterium bovis</name>
    <dbReference type="NCBI Taxonomy" id="36808"/>
    <lineage>
        <taxon>Bacteria</taxon>
        <taxon>Bacillati</taxon>
        <taxon>Actinomycetota</taxon>
        <taxon>Actinomycetes</taxon>
        <taxon>Mycobacteriales</taxon>
        <taxon>Corynebacteriaceae</taxon>
        <taxon>Corynebacterium</taxon>
    </lineage>
</organism>
<evidence type="ECO:0000256" key="5">
    <source>
        <dbReference type="ARBA" id="ARBA00023124"/>
    </source>
</evidence>
<dbReference type="SUPFAM" id="SSF143081">
    <property type="entry name" value="BB1717-like"/>
    <property type="match status" value="1"/>
</dbReference>
<protein>
    <recommendedName>
        <fullName evidence="8">Abasic site processing protein</fullName>
        <ecNumber evidence="8">3.4.-.-</ecNumber>
    </recommendedName>
</protein>
<feature type="compositionally biased region" description="Basic and acidic residues" evidence="9">
    <location>
        <begin position="14"/>
        <end position="27"/>
    </location>
</feature>
<feature type="compositionally biased region" description="Polar residues" evidence="9">
    <location>
        <begin position="279"/>
        <end position="289"/>
    </location>
</feature>
<keyword evidence="5" id="KW-0190">Covalent protein-DNA linkage</keyword>
<keyword evidence="4 8" id="KW-0378">Hydrolase</keyword>
<feature type="region of interest" description="Disordered" evidence="9">
    <location>
        <begin position="146"/>
        <end position="169"/>
    </location>
</feature>
<accession>A0A3R8PHZ8</accession>
<evidence type="ECO:0000256" key="3">
    <source>
        <dbReference type="ARBA" id="ARBA00022763"/>
    </source>
</evidence>
<dbReference type="GO" id="GO:0006508">
    <property type="term" value="P:proteolysis"/>
    <property type="evidence" value="ECO:0007669"/>
    <property type="project" value="UniProtKB-KW"/>
</dbReference>
<comment type="similarity">
    <text evidence="1 8">Belongs to the SOS response-associated peptidase family.</text>
</comment>
<evidence type="ECO:0000256" key="4">
    <source>
        <dbReference type="ARBA" id="ARBA00022801"/>
    </source>
</evidence>
<keyword evidence="7" id="KW-0456">Lyase</keyword>
<evidence type="ECO:0000256" key="8">
    <source>
        <dbReference type="RuleBase" id="RU364100"/>
    </source>
</evidence>
<dbReference type="EC" id="3.4.-.-" evidence="8"/>
<dbReference type="GO" id="GO:0003697">
    <property type="term" value="F:single-stranded DNA binding"/>
    <property type="evidence" value="ECO:0007669"/>
    <property type="project" value="InterPro"/>
</dbReference>
<dbReference type="Gene3D" id="3.90.1680.10">
    <property type="entry name" value="SOS response associated peptidase-like"/>
    <property type="match status" value="1"/>
</dbReference>
<evidence type="ECO:0000313" key="10">
    <source>
        <dbReference type="EMBL" id="RRO86842.1"/>
    </source>
</evidence>
<feature type="region of interest" description="Disordered" evidence="9">
    <location>
        <begin position="64"/>
        <end position="84"/>
    </location>
</feature>
<dbReference type="PANTHER" id="PTHR13604:SF0">
    <property type="entry name" value="ABASIC SITE PROCESSING PROTEIN HMCES"/>
    <property type="match status" value="1"/>
</dbReference>
<dbReference type="InterPro" id="IPR036590">
    <property type="entry name" value="SRAP-like"/>
</dbReference>
<reference evidence="10 11" key="1">
    <citation type="submission" date="2018-01" db="EMBL/GenBank/DDBJ databases">
        <title>Twenty Corynebacterium bovis Genomes.</title>
        <authorList>
            <person name="Gulvik C.A."/>
        </authorList>
    </citation>
    <scope>NUCLEOTIDE SEQUENCE [LARGE SCALE GENOMIC DNA]</scope>
    <source>
        <strain evidence="10 11">F6900</strain>
    </source>
</reference>
<dbReference type="Pfam" id="PF02586">
    <property type="entry name" value="SRAP"/>
    <property type="match status" value="1"/>
</dbReference>
<proteinExistence type="inferred from homology"/>